<feature type="binding site" evidence="12">
    <location>
        <position position="12"/>
    </location>
    <ligand>
        <name>a divalent metal cation</name>
        <dbReference type="ChEBI" id="CHEBI:60240"/>
    </ligand>
</feature>
<evidence type="ECO:0000256" key="3">
    <source>
        <dbReference type="ARBA" id="ARBA00004065"/>
    </source>
</evidence>
<proteinExistence type="inferred from homology"/>
<accession>A0A399J9P9</accession>
<feature type="binding site" evidence="12">
    <location>
        <position position="13"/>
    </location>
    <ligand>
        <name>a divalent metal cation</name>
        <dbReference type="ChEBI" id="CHEBI:60240"/>
    </ligand>
</feature>
<dbReference type="PANTHER" id="PTHR10954:SF18">
    <property type="entry name" value="RIBONUCLEASE HII"/>
    <property type="match status" value="1"/>
</dbReference>
<dbReference type="GO" id="GO:0003723">
    <property type="term" value="F:RNA binding"/>
    <property type="evidence" value="ECO:0007669"/>
    <property type="project" value="UniProtKB-UniRule"/>
</dbReference>
<dbReference type="AlphaFoldDB" id="A0A399J9P9"/>
<dbReference type="CDD" id="cd07182">
    <property type="entry name" value="RNase_HII_bacteria_HII_like"/>
    <property type="match status" value="1"/>
</dbReference>
<comment type="cofactor">
    <cofactor evidence="2">
        <name>Mg(2+)</name>
        <dbReference type="ChEBI" id="CHEBI:18420"/>
    </cofactor>
</comment>
<dbReference type="Gene3D" id="3.30.420.10">
    <property type="entry name" value="Ribonuclease H-like superfamily/Ribonuclease H"/>
    <property type="match status" value="1"/>
</dbReference>
<dbReference type="InterPro" id="IPR036397">
    <property type="entry name" value="RNaseH_sf"/>
</dbReference>
<comment type="subcellular location">
    <subcellularLocation>
        <location evidence="4">Cytoplasm</location>
    </subcellularLocation>
</comment>
<keyword evidence="6" id="KW-0963">Cytoplasm</keyword>
<evidence type="ECO:0000256" key="7">
    <source>
        <dbReference type="ARBA" id="ARBA00022722"/>
    </source>
</evidence>
<keyword evidence="9 12" id="KW-0255">Endonuclease</keyword>
<dbReference type="InterPro" id="IPR001352">
    <property type="entry name" value="RNase_HII/HIII"/>
</dbReference>
<evidence type="ECO:0000256" key="4">
    <source>
        <dbReference type="ARBA" id="ARBA00004496"/>
    </source>
</evidence>
<evidence type="ECO:0000256" key="6">
    <source>
        <dbReference type="ARBA" id="ARBA00022490"/>
    </source>
</evidence>
<gene>
    <name evidence="15" type="ORF">DWB68_10925</name>
</gene>
<comment type="caution">
    <text evidence="15">The sequence shown here is derived from an EMBL/GenBank/DDBJ whole genome shotgun (WGS) entry which is preliminary data.</text>
</comment>
<keyword evidence="8 12" id="KW-0479">Metal-binding</keyword>
<dbReference type="GO" id="GO:0043137">
    <property type="term" value="P:DNA replication, removal of RNA primer"/>
    <property type="evidence" value="ECO:0007669"/>
    <property type="project" value="TreeGrafter"/>
</dbReference>
<evidence type="ECO:0000256" key="9">
    <source>
        <dbReference type="ARBA" id="ARBA00022759"/>
    </source>
</evidence>
<dbReference type="GO" id="GO:0032299">
    <property type="term" value="C:ribonuclease H2 complex"/>
    <property type="evidence" value="ECO:0007669"/>
    <property type="project" value="TreeGrafter"/>
</dbReference>
<dbReference type="PANTHER" id="PTHR10954">
    <property type="entry name" value="RIBONUCLEASE H2 SUBUNIT A"/>
    <property type="match status" value="1"/>
</dbReference>
<evidence type="ECO:0000313" key="16">
    <source>
        <dbReference type="Proteomes" id="UP000265419"/>
    </source>
</evidence>
<sequence>MVASGQTLACVDEVGRGALAGPVSVGMVIIDPWAPGVPGGVRDSKLLSLAARERLEPQVRAWVLAGAVGHAAPGEIDEHGIVGALRLAGRRAWDACLRALADSRAARPRVALLDGNLDWLSAPPLDLFAAAQPGDDEGLAEVDVPVRTQVKGDRDCLGVGAASILAKVERDHLMEALAQEHPAYGWEQNKGYGSASHRAAIAQQGPSPAHRLSWKLI</sequence>
<dbReference type="PROSITE" id="PS51975">
    <property type="entry name" value="RNASE_H_2"/>
    <property type="match status" value="1"/>
</dbReference>
<organism evidence="15 16">
    <name type="scientific">Galactobacter valiniphilus</name>
    <dbReference type="NCBI Taxonomy" id="2676122"/>
    <lineage>
        <taxon>Bacteria</taxon>
        <taxon>Bacillati</taxon>
        <taxon>Actinomycetota</taxon>
        <taxon>Actinomycetes</taxon>
        <taxon>Micrococcales</taxon>
        <taxon>Micrococcaceae</taxon>
        <taxon>Galactobacter</taxon>
    </lineage>
</organism>
<dbReference type="Proteomes" id="UP000265419">
    <property type="component" value="Unassembled WGS sequence"/>
</dbReference>
<dbReference type="GO" id="GO:0005737">
    <property type="term" value="C:cytoplasm"/>
    <property type="evidence" value="ECO:0007669"/>
    <property type="project" value="UniProtKB-SubCell"/>
</dbReference>
<dbReference type="InterPro" id="IPR012337">
    <property type="entry name" value="RNaseH-like_sf"/>
</dbReference>
<reference evidence="15 16" key="1">
    <citation type="submission" date="2018-07" db="EMBL/GenBank/DDBJ databases">
        <title>Arthrobacter sp. nov., isolated from raw cow's milk with high bacterial count.</title>
        <authorList>
            <person name="Hahne J."/>
            <person name="Isele D."/>
            <person name="Lipski A."/>
        </authorList>
    </citation>
    <scope>NUCLEOTIDE SEQUENCE [LARGE SCALE GENOMIC DNA]</scope>
    <source>
        <strain evidence="15 16">JZ R-35</strain>
    </source>
</reference>
<evidence type="ECO:0000256" key="13">
    <source>
        <dbReference type="RuleBase" id="RU003515"/>
    </source>
</evidence>
<dbReference type="GO" id="GO:0046872">
    <property type="term" value="F:metal ion binding"/>
    <property type="evidence" value="ECO:0007669"/>
    <property type="project" value="UniProtKB-KW"/>
</dbReference>
<dbReference type="SUPFAM" id="SSF53098">
    <property type="entry name" value="Ribonuclease H-like"/>
    <property type="match status" value="1"/>
</dbReference>
<keyword evidence="16" id="KW-1185">Reference proteome</keyword>
<evidence type="ECO:0000256" key="1">
    <source>
        <dbReference type="ARBA" id="ARBA00000077"/>
    </source>
</evidence>
<evidence type="ECO:0000256" key="10">
    <source>
        <dbReference type="ARBA" id="ARBA00022801"/>
    </source>
</evidence>
<dbReference type="GO" id="GO:0006298">
    <property type="term" value="P:mismatch repair"/>
    <property type="evidence" value="ECO:0007669"/>
    <property type="project" value="TreeGrafter"/>
</dbReference>
<dbReference type="InterPro" id="IPR024567">
    <property type="entry name" value="RNase_HII/HIII_dom"/>
</dbReference>
<dbReference type="Pfam" id="PF01351">
    <property type="entry name" value="RNase_HII"/>
    <property type="match status" value="1"/>
</dbReference>
<evidence type="ECO:0000313" key="15">
    <source>
        <dbReference type="EMBL" id="RII41800.1"/>
    </source>
</evidence>
<name>A0A399J9P9_9MICC</name>
<dbReference type="InterPro" id="IPR022898">
    <property type="entry name" value="RNase_HII"/>
</dbReference>
<evidence type="ECO:0000259" key="14">
    <source>
        <dbReference type="PROSITE" id="PS51975"/>
    </source>
</evidence>
<comment type="function">
    <text evidence="3 13">Endonuclease that specifically degrades the RNA of RNA-DNA hybrids.</text>
</comment>
<evidence type="ECO:0000256" key="5">
    <source>
        <dbReference type="ARBA" id="ARBA00007383"/>
    </source>
</evidence>
<comment type="cofactor">
    <cofactor evidence="12">
        <name>Mn(2+)</name>
        <dbReference type="ChEBI" id="CHEBI:29035"/>
    </cofactor>
    <cofactor evidence="12">
        <name>Mg(2+)</name>
        <dbReference type="ChEBI" id="CHEBI:18420"/>
    </cofactor>
    <text evidence="12">Manganese or magnesium. Binds 1 divalent metal ion per monomer in the absence of substrate. May bind a second metal ion after substrate binding.</text>
</comment>
<comment type="catalytic activity">
    <reaction evidence="1 12 13">
        <text>Endonucleolytic cleavage to 5'-phosphomonoester.</text>
        <dbReference type="EC" id="3.1.26.4"/>
    </reaction>
</comment>
<dbReference type="NCBIfam" id="NF000595">
    <property type="entry name" value="PRK00015.1-3"/>
    <property type="match status" value="1"/>
</dbReference>
<evidence type="ECO:0000256" key="2">
    <source>
        <dbReference type="ARBA" id="ARBA00001946"/>
    </source>
</evidence>
<evidence type="ECO:0000256" key="8">
    <source>
        <dbReference type="ARBA" id="ARBA00022723"/>
    </source>
</evidence>
<comment type="similarity">
    <text evidence="5 13">Belongs to the RNase HII family.</text>
</comment>
<keyword evidence="11" id="KW-0464">Manganese</keyword>
<dbReference type="GO" id="GO:0004523">
    <property type="term" value="F:RNA-DNA hybrid ribonuclease activity"/>
    <property type="evidence" value="ECO:0007669"/>
    <property type="project" value="UniProtKB-UniRule"/>
</dbReference>
<protein>
    <recommendedName>
        <fullName evidence="13">Ribonuclease</fullName>
        <ecNumber evidence="13">3.1.26.4</ecNumber>
    </recommendedName>
</protein>
<keyword evidence="7 12" id="KW-0540">Nuclease</keyword>
<feature type="binding site" evidence="12">
    <location>
        <position position="114"/>
    </location>
    <ligand>
        <name>a divalent metal cation</name>
        <dbReference type="ChEBI" id="CHEBI:60240"/>
    </ligand>
</feature>
<evidence type="ECO:0000256" key="12">
    <source>
        <dbReference type="PROSITE-ProRule" id="PRU01319"/>
    </source>
</evidence>
<dbReference type="EC" id="3.1.26.4" evidence="13"/>
<evidence type="ECO:0000256" key="11">
    <source>
        <dbReference type="ARBA" id="ARBA00023211"/>
    </source>
</evidence>
<keyword evidence="10 12" id="KW-0378">Hydrolase</keyword>
<dbReference type="EMBL" id="QQXK01000021">
    <property type="protein sequence ID" value="RII41800.1"/>
    <property type="molecule type" value="Genomic_DNA"/>
</dbReference>
<feature type="domain" description="RNase H type-2" evidence="14">
    <location>
        <begin position="6"/>
        <end position="217"/>
    </location>
</feature>